<dbReference type="AlphaFoldDB" id="A0A4R4NA39"/>
<name>A0A4R4NA39_9ACTN</name>
<evidence type="ECO:0000313" key="3">
    <source>
        <dbReference type="Proteomes" id="UP000295157"/>
    </source>
</evidence>
<keyword evidence="1" id="KW-0812">Transmembrane</keyword>
<accession>A0A4R4NA39</accession>
<gene>
    <name evidence="2" type="ORF">E1267_26530</name>
</gene>
<organism evidence="2 3">
    <name type="scientific">Nonomuraea longispora</name>
    <dbReference type="NCBI Taxonomy" id="1848320"/>
    <lineage>
        <taxon>Bacteria</taxon>
        <taxon>Bacillati</taxon>
        <taxon>Actinomycetota</taxon>
        <taxon>Actinomycetes</taxon>
        <taxon>Streptosporangiales</taxon>
        <taxon>Streptosporangiaceae</taxon>
        <taxon>Nonomuraea</taxon>
    </lineage>
</organism>
<protein>
    <submittedName>
        <fullName evidence="2">Uncharacterized protein</fullName>
    </submittedName>
</protein>
<sequence>MNSTGDIATLARMATMLAVAYVLAALTLLGHVIVLVAGALDALATSYVGLPRLAYLVHRFAEVVRETAREEGL</sequence>
<keyword evidence="3" id="KW-1185">Reference proteome</keyword>
<reference evidence="2 3" key="1">
    <citation type="submission" date="2019-02" db="EMBL/GenBank/DDBJ databases">
        <title>Draft genome sequences of novel Actinobacteria.</title>
        <authorList>
            <person name="Sahin N."/>
            <person name="Ay H."/>
            <person name="Saygin H."/>
        </authorList>
    </citation>
    <scope>NUCLEOTIDE SEQUENCE [LARGE SCALE GENOMIC DNA]</scope>
    <source>
        <strain evidence="2 3">KC201</strain>
    </source>
</reference>
<evidence type="ECO:0000256" key="1">
    <source>
        <dbReference type="SAM" id="Phobius"/>
    </source>
</evidence>
<evidence type="ECO:0000313" key="2">
    <source>
        <dbReference type="EMBL" id="TDC03382.1"/>
    </source>
</evidence>
<proteinExistence type="predicted"/>
<dbReference type="RefSeq" id="WP_132336080.1">
    <property type="nucleotide sequence ID" value="NZ_SMJZ01000113.1"/>
</dbReference>
<dbReference type="EMBL" id="SMJZ01000113">
    <property type="protein sequence ID" value="TDC03382.1"/>
    <property type="molecule type" value="Genomic_DNA"/>
</dbReference>
<comment type="caution">
    <text evidence="2">The sequence shown here is derived from an EMBL/GenBank/DDBJ whole genome shotgun (WGS) entry which is preliminary data.</text>
</comment>
<dbReference type="Proteomes" id="UP000295157">
    <property type="component" value="Unassembled WGS sequence"/>
</dbReference>
<feature type="transmembrane region" description="Helical" evidence="1">
    <location>
        <begin position="20"/>
        <end position="43"/>
    </location>
</feature>
<keyword evidence="1" id="KW-0472">Membrane</keyword>
<keyword evidence="1" id="KW-1133">Transmembrane helix</keyword>